<name>A0A0D8B692_9ACTN</name>
<sequence>MGGASGPMCVTCGQRPAEDTQCRPCREERQRRAEEEFAAWWEQLGRSRRAGRRPSR</sequence>
<comment type="caution">
    <text evidence="1">The sequence shown here is derived from an EMBL/GenBank/DDBJ whole genome shotgun (WGS) entry which is preliminary data.</text>
</comment>
<protein>
    <submittedName>
        <fullName evidence="1">Uncharacterized protein</fullName>
    </submittedName>
</protein>
<proteinExistence type="predicted"/>
<reference evidence="1 2" key="2">
    <citation type="journal article" date="2016" name="Genome Announc.">
        <title>Permanent Draft Genome Sequences for Two Variants of Frankia sp. Strain CpI1, the First Frankia Strain Isolated from Root Nodules of Comptonia peregrina.</title>
        <authorList>
            <person name="Oshone R."/>
            <person name="Hurst S.G.IV."/>
            <person name="Abebe-Akele F."/>
            <person name="Simpson S."/>
            <person name="Morris K."/>
            <person name="Thomas W.K."/>
            <person name="Tisa L.S."/>
        </authorList>
    </citation>
    <scope>NUCLEOTIDE SEQUENCE [LARGE SCALE GENOMIC DNA]</scope>
    <source>
        <strain evidence="2">CpI1-S</strain>
    </source>
</reference>
<organism evidence="1 2">
    <name type="scientific">Frankia torreyi</name>
    <dbReference type="NCBI Taxonomy" id="1856"/>
    <lineage>
        <taxon>Bacteria</taxon>
        <taxon>Bacillati</taxon>
        <taxon>Actinomycetota</taxon>
        <taxon>Actinomycetes</taxon>
        <taxon>Frankiales</taxon>
        <taxon>Frankiaceae</taxon>
        <taxon>Frankia</taxon>
    </lineage>
</organism>
<reference evidence="2" key="1">
    <citation type="submission" date="2015-02" db="EMBL/GenBank/DDBJ databases">
        <title>Draft Genome of Frankia sp. CpI1-S.</title>
        <authorList>
            <person name="Oshone R.T."/>
            <person name="Ngom M."/>
            <person name="Ghodhbane-Gtari F."/>
            <person name="Gtari M."/>
            <person name="Morris K."/>
            <person name="Thomas K."/>
            <person name="Sen A."/>
            <person name="Tisa L.S."/>
        </authorList>
    </citation>
    <scope>NUCLEOTIDE SEQUENCE [LARGE SCALE GENOMIC DNA]</scope>
    <source>
        <strain evidence="2">CpI1-S</strain>
    </source>
</reference>
<accession>A0A0D8B692</accession>
<dbReference type="Proteomes" id="UP000032545">
    <property type="component" value="Unassembled WGS sequence"/>
</dbReference>
<keyword evidence="2" id="KW-1185">Reference proteome</keyword>
<evidence type="ECO:0000313" key="1">
    <source>
        <dbReference type="EMBL" id="KJE19449.1"/>
    </source>
</evidence>
<dbReference type="EMBL" id="JYFN01000106">
    <property type="protein sequence ID" value="KJE19449.1"/>
    <property type="molecule type" value="Genomic_DNA"/>
</dbReference>
<dbReference type="PATRIC" id="fig|1502723.3.peg.807"/>
<gene>
    <name evidence="1" type="ORF">FF36_06274</name>
</gene>
<evidence type="ECO:0000313" key="2">
    <source>
        <dbReference type="Proteomes" id="UP000032545"/>
    </source>
</evidence>
<dbReference type="AlphaFoldDB" id="A0A0D8B692"/>